<dbReference type="SUPFAM" id="SSF47413">
    <property type="entry name" value="lambda repressor-like DNA-binding domains"/>
    <property type="match status" value="1"/>
</dbReference>
<dbReference type="AlphaFoldDB" id="A0AAP3YG83"/>
<dbReference type="EMBL" id="JARKHX010000004">
    <property type="protein sequence ID" value="MDF4194800.1"/>
    <property type="molecule type" value="Genomic_DNA"/>
</dbReference>
<comment type="caution">
    <text evidence="2">The sequence shown here is derived from an EMBL/GenBank/DDBJ whole genome shotgun (WGS) entry which is preliminary data.</text>
</comment>
<proteinExistence type="predicted"/>
<dbReference type="Proteomes" id="UP001222377">
    <property type="component" value="Unassembled WGS sequence"/>
</dbReference>
<evidence type="ECO:0000313" key="3">
    <source>
        <dbReference type="Proteomes" id="UP001222377"/>
    </source>
</evidence>
<organism evidence="2 3">
    <name type="scientific">Bacillus amyloliquefaciens</name>
    <name type="common">Bacillus velezensis</name>
    <dbReference type="NCBI Taxonomy" id="1390"/>
    <lineage>
        <taxon>Bacteria</taxon>
        <taxon>Bacillati</taxon>
        <taxon>Bacillota</taxon>
        <taxon>Bacilli</taxon>
        <taxon>Bacillales</taxon>
        <taxon>Bacillaceae</taxon>
        <taxon>Bacillus</taxon>
        <taxon>Bacillus amyloliquefaciens group</taxon>
    </lineage>
</organism>
<sequence>MEYRVKSKLDSFLNSKGIEKGWLAEQIKAERASISRWCKNDSEGFATVLPSTYNLLLMAHILNCKVDDLFELIEIKSN</sequence>
<dbReference type="InterPro" id="IPR010982">
    <property type="entry name" value="Lambda_DNA-bd_dom_sf"/>
</dbReference>
<dbReference type="Pfam" id="PF13443">
    <property type="entry name" value="HTH_26"/>
    <property type="match status" value="1"/>
</dbReference>
<dbReference type="Gene3D" id="1.10.260.40">
    <property type="entry name" value="lambda repressor-like DNA-binding domains"/>
    <property type="match status" value="1"/>
</dbReference>
<feature type="domain" description="HTH cro/C1-type" evidence="1">
    <location>
        <begin position="8"/>
        <end position="73"/>
    </location>
</feature>
<dbReference type="RefSeq" id="WP_021493593.1">
    <property type="nucleotide sequence ID" value="NZ_CP032146.1"/>
</dbReference>
<evidence type="ECO:0000313" key="2">
    <source>
        <dbReference type="EMBL" id="MDF4194800.1"/>
    </source>
</evidence>
<protein>
    <submittedName>
        <fullName evidence="2">Helix-turn-helix domain-containing protein</fullName>
    </submittedName>
</protein>
<dbReference type="GO" id="GO:0003677">
    <property type="term" value="F:DNA binding"/>
    <property type="evidence" value="ECO:0007669"/>
    <property type="project" value="InterPro"/>
</dbReference>
<name>A0AAP3YG83_BACAM</name>
<evidence type="ECO:0000259" key="1">
    <source>
        <dbReference type="Pfam" id="PF13443"/>
    </source>
</evidence>
<dbReference type="InterPro" id="IPR001387">
    <property type="entry name" value="Cro/C1-type_HTH"/>
</dbReference>
<reference evidence="2" key="1">
    <citation type="submission" date="2023-02" db="EMBL/GenBank/DDBJ databases">
        <title>Draft Whole-Genome Sequences of Bacillus Strains of Potential Probiotic for Poultry.</title>
        <authorList>
            <person name="Ma L.M."/>
            <person name="Lopez-Guerra N."/>
            <person name="Zhang G."/>
        </authorList>
    </citation>
    <scope>NUCLEOTIDE SEQUENCE</scope>
    <source>
        <strain evidence="2">OSU1013-24</strain>
    </source>
</reference>
<accession>A0AAP3YG83</accession>
<gene>
    <name evidence="2" type="ORF">PV946_13660</name>
</gene>